<dbReference type="Gene3D" id="6.10.160.20">
    <property type="match status" value="1"/>
</dbReference>
<keyword evidence="4" id="KW-0805">Transcription regulation</keyword>
<dbReference type="OMA" id="INGGFRQ"/>
<dbReference type="Pfam" id="PF13867">
    <property type="entry name" value="SAP30_Sin3_bdg"/>
    <property type="match status" value="1"/>
</dbReference>
<keyword evidence="10" id="KW-1185">Reference proteome</keyword>
<reference evidence="9" key="1">
    <citation type="submission" date="2021-08" db="EMBL/GenBank/DDBJ databases">
        <title>WGS assembly of Ceratopteris richardii.</title>
        <authorList>
            <person name="Marchant D.B."/>
            <person name="Chen G."/>
            <person name="Jenkins J."/>
            <person name="Shu S."/>
            <person name="Leebens-Mack J."/>
            <person name="Grimwood J."/>
            <person name="Schmutz J."/>
            <person name="Soltis P."/>
            <person name="Soltis D."/>
            <person name="Chen Z.-H."/>
        </authorList>
    </citation>
    <scope>NUCLEOTIDE SEQUENCE</scope>
    <source>
        <strain evidence="9">Whitten #5841</strain>
        <tissue evidence="9">Leaf</tissue>
    </source>
</reference>
<evidence type="ECO:0000313" key="9">
    <source>
        <dbReference type="EMBL" id="KAH7291880.1"/>
    </source>
</evidence>
<keyword evidence="3" id="KW-0678">Repressor</keyword>
<dbReference type="GO" id="GO:0003712">
    <property type="term" value="F:transcription coregulator activity"/>
    <property type="evidence" value="ECO:0007669"/>
    <property type="project" value="TreeGrafter"/>
</dbReference>
<keyword evidence="5" id="KW-0804">Transcription</keyword>
<dbReference type="GO" id="GO:0006355">
    <property type="term" value="P:regulation of DNA-templated transcription"/>
    <property type="evidence" value="ECO:0007669"/>
    <property type="project" value="TreeGrafter"/>
</dbReference>
<keyword evidence="6" id="KW-0539">Nucleus</keyword>
<evidence type="ECO:0000256" key="5">
    <source>
        <dbReference type="ARBA" id="ARBA00023163"/>
    </source>
</evidence>
<dbReference type="InterPro" id="IPR038291">
    <property type="entry name" value="SAP30_C_sf"/>
</dbReference>
<evidence type="ECO:0000313" key="10">
    <source>
        <dbReference type="Proteomes" id="UP000825935"/>
    </source>
</evidence>
<comment type="subcellular location">
    <subcellularLocation>
        <location evidence="1">Nucleus</location>
    </subcellularLocation>
</comment>
<organism evidence="9 10">
    <name type="scientific">Ceratopteris richardii</name>
    <name type="common">Triangle waterfern</name>
    <dbReference type="NCBI Taxonomy" id="49495"/>
    <lineage>
        <taxon>Eukaryota</taxon>
        <taxon>Viridiplantae</taxon>
        <taxon>Streptophyta</taxon>
        <taxon>Embryophyta</taxon>
        <taxon>Tracheophyta</taxon>
        <taxon>Polypodiopsida</taxon>
        <taxon>Polypodiidae</taxon>
        <taxon>Polypodiales</taxon>
        <taxon>Pteridineae</taxon>
        <taxon>Pteridaceae</taxon>
        <taxon>Parkerioideae</taxon>
        <taxon>Ceratopteris</taxon>
    </lineage>
</organism>
<evidence type="ECO:0000256" key="2">
    <source>
        <dbReference type="ARBA" id="ARBA00006283"/>
    </source>
</evidence>
<feature type="region of interest" description="Disordered" evidence="7">
    <location>
        <begin position="102"/>
        <end position="122"/>
    </location>
</feature>
<feature type="domain" description="Histone deacetylase complex subunit SAP30 Sin3 binding" evidence="8">
    <location>
        <begin position="165"/>
        <end position="218"/>
    </location>
</feature>
<dbReference type="Proteomes" id="UP000825935">
    <property type="component" value="Chromosome 29"/>
</dbReference>
<dbReference type="GO" id="GO:0000118">
    <property type="term" value="C:histone deacetylase complex"/>
    <property type="evidence" value="ECO:0007669"/>
    <property type="project" value="TreeGrafter"/>
</dbReference>
<dbReference type="EMBL" id="CM035434">
    <property type="protein sequence ID" value="KAH7291879.1"/>
    <property type="molecule type" value="Genomic_DNA"/>
</dbReference>
<feature type="compositionally biased region" description="Acidic residues" evidence="7">
    <location>
        <begin position="107"/>
        <end position="117"/>
    </location>
</feature>
<sequence>MEMDMDMKMEPVRAREGYVHGGTSEEGVMCSGGASEEGFDEELSVLPRHTKVIVTGNNRTKSVLVGLKGVVKKAVGLGGWHWLVLTNGLEVKLQRNALSVLEPPTGLEDDNDSEDEDNQRPVKARIRAQKSKNFSRSAARCHIGDASPPSPKASHKILKVNLNKLETETLWRYWRRFILVDASPHLSKEQLVDAVERHFISQELDELQVIDQFIQAAKRLKTVYG</sequence>
<dbReference type="OrthoDB" id="510958at2759"/>
<dbReference type="InterPro" id="IPR025718">
    <property type="entry name" value="SAP30_Sin3-bd"/>
</dbReference>
<proteinExistence type="inferred from homology"/>
<accession>A0A8T2R783</accession>
<evidence type="ECO:0000256" key="3">
    <source>
        <dbReference type="ARBA" id="ARBA00022491"/>
    </source>
</evidence>
<evidence type="ECO:0000256" key="4">
    <source>
        <dbReference type="ARBA" id="ARBA00023015"/>
    </source>
</evidence>
<evidence type="ECO:0000256" key="6">
    <source>
        <dbReference type="ARBA" id="ARBA00023242"/>
    </source>
</evidence>
<dbReference type="AlphaFoldDB" id="A0A8T2R783"/>
<dbReference type="EMBL" id="CM035434">
    <property type="protein sequence ID" value="KAH7291880.1"/>
    <property type="molecule type" value="Genomic_DNA"/>
</dbReference>
<dbReference type="PANTHER" id="PTHR13286">
    <property type="entry name" value="SAP30"/>
    <property type="match status" value="1"/>
</dbReference>
<comment type="caution">
    <text evidence="9">The sequence shown here is derived from an EMBL/GenBank/DDBJ whole genome shotgun (WGS) entry which is preliminary data.</text>
</comment>
<dbReference type="InterPro" id="IPR024145">
    <property type="entry name" value="His_deAcase_SAP30/SAP30L"/>
</dbReference>
<comment type="similarity">
    <text evidence="2">Belongs to the SAP30 family.</text>
</comment>
<evidence type="ECO:0000256" key="1">
    <source>
        <dbReference type="ARBA" id="ARBA00004123"/>
    </source>
</evidence>
<dbReference type="PANTHER" id="PTHR13286:SF6">
    <property type="entry name" value="HISTONE DEACETYLASE COMPLEX SUBUNIT SAP30L-RELATED"/>
    <property type="match status" value="1"/>
</dbReference>
<evidence type="ECO:0000259" key="8">
    <source>
        <dbReference type="Pfam" id="PF13867"/>
    </source>
</evidence>
<gene>
    <name evidence="9" type="ORF">KP509_29G039900</name>
</gene>
<evidence type="ECO:0000256" key="7">
    <source>
        <dbReference type="SAM" id="MobiDB-lite"/>
    </source>
</evidence>
<protein>
    <recommendedName>
        <fullName evidence="8">Histone deacetylase complex subunit SAP30 Sin3 binding domain-containing protein</fullName>
    </recommendedName>
</protein>
<name>A0A8T2R783_CERRI</name>